<dbReference type="CDD" id="cd11386">
    <property type="entry name" value="MCP_signal"/>
    <property type="match status" value="1"/>
</dbReference>
<evidence type="ECO:0008006" key="11">
    <source>
        <dbReference type="Google" id="ProtNLM"/>
    </source>
</evidence>
<evidence type="ECO:0000256" key="6">
    <source>
        <dbReference type="SAM" id="Phobius"/>
    </source>
</evidence>
<dbReference type="OrthoDB" id="8482111at2"/>
<comment type="caution">
    <text evidence="9">The sequence shown here is derived from an EMBL/GenBank/DDBJ whole genome shotgun (WGS) entry which is preliminary data.</text>
</comment>
<dbReference type="GO" id="GO:0004888">
    <property type="term" value="F:transmembrane signaling receptor activity"/>
    <property type="evidence" value="ECO:0007669"/>
    <property type="project" value="InterPro"/>
</dbReference>
<evidence type="ECO:0000256" key="5">
    <source>
        <dbReference type="SAM" id="Coils"/>
    </source>
</evidence>
<feature type="domain" description="Methyl-accepting transducer" evidence="7">
    <location>
        <begin position="476"/>
        <end position="705"/>
    </location>
</feature>
<keyword evidence="4" id="KW-0807">Transducer</keyword>
<feature type="domain" description="HAMP" evidence="8">
    <location>
        <begin position="302"/>
        <end position="355"/>
    </location>
</feature>
<keyword evidence="6" id="KW-1133">Transmembrane helix</keyword>
<dbReference type="Gene3D" id="6.10.340.10">
    <property type="match status" value="1"/>
</dbReference>
<dbReference type="PROSITE" id="PS50111">
    <property type="entry name" value="CHEMOTAXIS_TRANSDUC_2"/>
    <property type="match status" value="1"/>
</dbReference>
<reference evidence="9 10" key="1">
    <citation type="journal article" date="2015" name="Antonie Van Leeuwenhoek">
        <title>Thioclava indica sp. nov., isolated from surface seawater of the Indian Ocean.</title>
        <authorList>
            <person name="Liu Y."/>
            <person name="Lai Q."/>
            <person name="Du J."/>
            <person name="Xu H."/>
            <person name="Jiang L."/>
            <person name="Shao Z."/>
        </authorList>
    </citation>
    <scope>NUCLEOTIDE SEQUENCE [LARGE SCALE GENOMIC DNA]</scope>
    <source>
        <strain evidence="9 10">DT23-4</strain>
    </source>
</reference>
<evidence type="ECO:0000256" key="4">
    <source>
        <dbReference type="PROSITE-ProRule" id="PRU00284"/>
    </source>
</evidence>
<dbReference type="SUPFAM" id="SSF58104">
    <property type="entry name" value="Methyl-accepting chemotaxis protein (MCP) signaling domain"/>
    <property type="match status" value="1"/>
</dbReference>
<dbReference type="EMBL" id="AUNB01000029">
    <property type="protein sequence ID" value="KEO59260.1"/>
    <property type="molecule type" value="Genomic_DNA"/>
</dbReference>
<dbReference type="RefSeq" id="WP_051697208.1">
    <property type="nucleotide sequence ID" value="NZ_AUNB01000029.1"/>
</dbReference>
<keyword evidence="6" id="KW-0472">Membrane</keyword>
<protein>
    <recommendedName>
        <fullName evidence="11">Methyl-accepting chemotaxis protein</fullName>
    </recommendedName>
</protein>
<dbReference type="STRING" id="1353528.DT23_04065"/>
<dbReference type="CDD" id="cd06225">
    <property type="entry name" value="HAMP"/>
    <property type="match status" value="1"/>
</dbReference>
<dbReference type="Pfam" id="PF00015">
    <property type="entry name" value="MCPsignal"/>
    <property type="match status" value="1"/>
</dbReference>
<dbReference type="Proteomes" id="UP000027471">
    <property type="component" value="Unassembled WGS sequence"/>
</dbReference>
<dbReference type="GO" id="GO:0016020">
    <property type="term" value="C:membrane"/>
    <property type="evidence" value="ECO:0007669"/>
    <property type="project" value="UniProtKB-SubCell"/>
</dbReference>
<dbReference type="PRINTS" id="PR00260">
    <property type="entry name" value="CHEMTRNSDUCR"/>
</dbReference>
<dbReference type="PROSITE" id="PS51257">
    <property type="entry name" value="PROKAR_LIPOPROTEIN"/>
    <property type="match status" value="1"/>
</dbReference>
<dbReference type="SMART" id="SM00283">
    <property type="entry name" value="MA"/>
    <property type="match status" value="1"/>
</dbReference>
<dbReference type="eggNOG" id="COG0840">
    <property type="taxonomic scope" value="Bacteria"/>
</dbReference>
<organism evidence="9 10">
    <name type="scientific">Thioclava indica</name>
    <dbReference type="NCBI Taxonomy" id="1353528"/>
    <lineage>
        <taxon>Bacteria</taxon>
        <taxon>Pseudomonadati</taxon>
        <taxon>Pseudomonadota</taxon>
        <taxon>Alphaproteobacteria</taxon>
        <taxon>Rhodobacterales</taxon>
        <taxon>Paracoccaceae</taxon>
        <taxon>Thioclava</taxon>
    </lineage>
</organism>
<dbReference type="GO" id="GO:0007165">
    <property type="term" value="P:signal transduction"/>
    <property type="evidence" value="ECO:0007669"/>
    <property type="project" value="UniProtKB-KW"/>
</dbReference>
<comment type="similarity">
    <text evidence="3">Belongs to the methyl-accepting chemotaxis (MCP) protein family.</text>
</comment>
<dbReference type="InterPro" id="IPR004089">
    <property type="entry name" value="MCPsignal_dom"/>
</dbReference>
<dbReference type="FunFam" id="1.10.287.950:FF:000001">
    <property type="entry name" value="Methyl-accepting chemotaxis sensory transducer"/>
    <property type="match status" value="1"/>
</dbReference>
<evidence type="ECO:0000256" key="1">
    <source>
        <dbReference type="ARBA" id="ARBA00004370"/>
    </source>
</evidence>
<name>A0A074JTQ6_9RHOB</name>
<feature type="transmembrane region" description="Helical" evidence="6">
    <location>
        <begin position="6"/>
        <end position="28"/>
    </location>
</feature>
<evidence type="ECO:0000313" key="10">
    <source>
        <dbReference type="Proteomes" id="UP000027471"/>
    </source>
</evidence>
<dbReference type="Pfam" id="PF00672">
    <property type="entry name" value="HAMP"/>
    <property type="match status" value="1"/>
</dbReference>
<dbReference type="InterPro" id="IPR029150">
    <property type="entry name" value="dCache_3"/>
</dbReference>
<evidence type="ECO:0000259" key="7">
    <source>
        <dbReference type="PROSITE" id="PS50111"/>
    </source>
</evidence>
<comment type="subcellular location">
    <subcellularLocation>
        <location evidence="1">Membrane</location>
    </subcellularLocation>
</comment>
<dbReference type="Pfam" id="PF14827">
    <property type="entry name" value="dCache_3"/>
    <property type="match status" value="1"/>
</dbReference>
<dbReference type="InterPro" id="IPR051310">
    <property type="entry name" value="MCP_chemotaxis"/>
</dbReference>
<evidence type="ECO:0000256" key="3">
    <source>
        <dbReference type="ARBA" id="ARBA00029447"/>
    </source>
</evidence>
<feature type="coiled-coil region" evidence="5">
    <location>
        <begin position="353"/>
        <end position="416"/>
    </location>
</feature>
<dbReference type="AlphaFoldDB" id="A0A074JTQ6"/>
<dbReference type="SUPFAM" id="SSF103190">
    <property type="entry name" value="Sensory domain-like"/>
    <property type="match status" value="1"/>
</dbReference>
<dbReference type="InterPro" id="IPR003660">
    <property type="entry name" value="HAMP_dom"/>
</dbReference>
<dbReference type="PANTHER" id="PTHR43531:SF11">
    <property type="entry name" value="METHYL-ACCEPTING CHEMOTAXIS PROTEIN 3"/>
    <property type="match status" value="1"/>
</dbReference>
<dbReference type="Gene3D" id="3.30.450.20">
    <property type="entry name" value="PAS domain"/>
    <property type="match status" value="1"/>
</dbReference>
<gene>
    <name evidence="9" type="ORF">DT23_04065</name>
</gene>
<keyword evidence="2" id="KW-0145">Chemotaxis</keyword>
<dbReference type="SUPFAM" id="SSF158472">
    <property type="entry name" value="HAMP domain-like"/>
    <property type="match status" value="1"/>
</dbReference>
<dbReference type="PROSITE" id="PS50885">
    <property type="entry name" value="HAMP"/>
    <property type="match status" value="2"/>
</dbReference>
<dbReference type="InterPro" id="IPR029151">
    <property type="entry name" value="Sensor-like_sf"/>
</dbReference>
<dbReference type="PANTHER" id="PTHR43531">
    <property type="entry name" value="PROTEIN ICFG"/>
    <property type="match status" value="1"/>
</dbReference>
<sequence>MTLRRQILILPIFVALLACALMEVGVFWMSGKVEEMTRANLTNSAANRLKDKISATEREALDRAKIIAGLPQVQAAMAARDDSALEAIWAKNWPVLRDETGIEQLQFHTAPATSLIRIHNLEKRGDDLSAFRKTVVDVNATGTPIMALESGSAGIGARGVAPVFHQGAQVGSVEVGLNVGQNLLDQLTKTTGVQYEYYAYQAQGPAKVLAKTGDSASFLSDAELTELRDGGSLDGNVDLGGAKNFLRAFAVRDYSGDVVGVFSMAAPATQVTALNAMMTKISLALAALSFVISALIAWRLGGAIVRPISGLASATQAISQGDISIKVEGTHRQDELGEMARALTVFAENLEKNAQMQDALRLEEENARQAEKTRLAEAEKAAASQAAVEQEAKVLRRKVEAEEQAALREREDVARRQLEEQARIVSVLAAGLHALAHGNLASTLDEALPGEYEQLRLDFNAAVAQLARSLSEIEQGAQLIDTEAQSVASSADELGQQTERNAATLEQTAAALNELTVSVQSAAEGAQSARSLANEARGHAESGAQIVENAVSAMAGIESSAKSISRITSVIDDIAFQTNLLALNAGVEAARAGEAGRGFAVVASEVRALAQRSSDAAKEISELIASSDAQVQSGVTLVGQTGEALGRIVTSVREIHDRVSTIAVSSGEQASGISEINSAVHQLDQATQRSAAMFDRTTTASRAMLGESARLMGSVAAFNLPDRATLDIVMDLAPVIAAQ</sequence>
<accession>A0A074JTQ6</accession>
<keyword evidence="5" id="KW-0175">Coiled coil</keyword>
<evidence type="ECO:0000256" key="2">
    <source>
        <dbReference type="ARBA" id="ARBA00022500"/>
    </source>
</evidence>
<evidence type="ECO:0000259" key="8">
    <source>
        <dbReference type="PROSITE" id="PS50885"/>
    </source>
</evidence>
<keyword evidence="10" id="KW-1185">Reference proteome</keyword>
<dbReference type="Gene3D" id="1.10.287.950">
    <property type="entry name" value="Methyl-accepting chemotaxis protein"/>
    <property type="match status" value="1"/>
</dbReference>
<keyword evidence="6" id="KW-0812">Transmembrane</keyword>
<dbReference type="SMART" id="SM00304">
    <property type="entry name" value="HAMP"/>
    <property type="match status" value="2"/>
</dbReference>
<proteinExistence type="inferred from homology"/>
<evidence type="ECO:0000313" key="9">
    <source>
        <dbReference type="EMBL" id="KEO59260.1"/>
    </source>
</evidence>
<dbReference type="InterPro" id="IPR004090">
    <property type="entry name" value="Chemotax_Me-accpt_rcpt"/>
</dbReference>
<feature type="domain" description="HAMP" evidence="8">
    <location>
        <begin position="419"/>
        <end position="471"/>
    </location>
</feature>
<dbReference type="GO" id="GO:0006935">
    <property type="term" value="P:chemotaxis"/>
    <property type="evidence" value="ECO:0007669"/>
    <property type="project" value="UniProtKB-KW"/>
</dbReference>